<dbReference type="PROSITE" id="PS50267">
    <property type="entry name" value="NA_NEUROTRAN_SYMP_3"/>
    <property type="match status" value="1"/>
</dbReference>
<comment type="caution">
    <text evidence="6">The sequence shown here is derived from an EMBL/GenBank/DDBJ whole genome shotgun (WGS) entry which is preliminary data.</text>
</comment>
<dbReference type="EMBL" id="SUNJ01006210">
    <property type="protein sequence ID" value="TPP62994.1"/>
    <property type="molecule type" value="Genomic_DNA"/>
</dbReference>
<name>A0A504YNU0_FASGI</name>
<proteinExistence type="predicted"/>
<dbReference type="AlphaFoldDB" id="A0A504YNU0"/>
<keyword evidence="5" id="KW-0472">Membrane</keyword>
<accession>A0A504YNU0</accession>
<keyword evidence="2" id="KW-0813">Transport</keyword>
<dbReference type="InterPro" id="IPR000175">
    <property type="entry name" value="Na/ntran_symport"/>
</dbReference>
<reference evidence="6 7" key="1">
    <citation type="submission" date="2019-04" db="EMBL/GenBank/DDBJ databases">
        <title>Annotation for the trematode Fasciola gigantica.</title>
        <authorList>
            <person name="Choi Y.-J."/>
        </authorList>
    </citation>
    <scope>NUCLEOTIDE SEQUENCE [LARGE SCALE GENOMIC DNA]</scope>
    <source>
        <strain evidence="6">Uganda_cow_1</strain>
    </source>
</reference>
<evidence type="ECO:0000313" key="7">
    <source>
        <dbReference type="Proteomes" id="UP000316759"/>
    </source>
</evidence>
<comment type="subcellular location">
    <subcellularLocation>
        <location evidence="1">Membrane</location>
        <topology evidence="1">Multi-pass membrane protein</topology>
    </subcellularLocation>
</comment>
<protein>
    <submittedName>
        <fullName evidence="6">Uncharacterized protein</fullName>
    </submittedName>
</protein>
<evidence type="ECO:0000256" key="1">
    <source>
        <dbReference type="ARBA" id="ARBA00004141"/>
    </source>
</evidence>
<sequence length="77" mass="8494">MRIKTRIYENLSQLDTENQVSECSLPSVVHATKAEMGDRSTFDSNLGLVFSCLGSAVGTRNIWRFPRILATNSSSKG</sequence>
<evidence type="ECO:0000256" key="2">
    <source>
        <dbReference type="ARBA" id="ARBA00022448"/>
    </source>
</evidence>
<dbReference type="GO" id="GO:0016020">
    <property type="term" value="C:membrane"/>
    <property type="evidence" value="ECO:0007669"/>
    <property type="project" value="UniProtKB-SubCell"/>
</dbReference>
<keyword evidence="7" id="KW-1185">Reference proteome</keyword>
<keyword evidence="4" id="KW-1133">Transmembrane helix</keyword>
<evidence type="ECO:0000256" key="4">
    <source>
        <dbReference type="ARBA" id="ARBA00022989"/>
    </source>
</evidence>
<evidence type="ECO:0000256" key="3">
    <source>
        <dbReference type="ARBA" id="ARBA00022692"/>
    </source>
</evidence>
<keyword evidence="3" id="KW-0812">Transmembrane</keyword>
<organism evidence="6 7">
    <name type="scientific">Fasciola gigantica</name>
    <name type="common">Giant liver fluke</name>
    <dbReference type="NCBI Taxonomy" id="46835"/>
    <lineage>
        <taxon>Eukaryota</taxon>
        <taxon>Metazoa</taxon>
        <taxon>Spiralia</taxon>
        <taxon>Lophotrochozoa</taxon>
        <taxon>Platyhelminthes</taxon>
        <taxon>Trematoda</taxon>
        <taxon>Digenea</taxon>
        <taxon>Plagiorchiida</taxon>
        <taxon>Echinostomata</taxon>
        <taxon>Echinostomatoidea</taxon>
        <taxon>Fasciolidae</taxon>
        <taxon>Fasciola</taxon>
    </lineage>
</organism>
<dbReference type="OrthoDB" id="6280511at2759"/>
<dbReference type="Proteomes" id="UP000316759">
    <property type="component" value="Unassembled WGS sequence"/>
</dbReference>
<dbReference type="InterPro" id="IPR037272">
    <property type="entry name" value="SNS_sf"/>
</dbReference>
<evidence type="ECO:0000256" key="5">
    <source>
        <dbReference type="ARBA" id="ARBA00023136"/>
    </source>
</evidence>
<dbReference type="SUPFAM" id="SSF161070">
    <property type="entry name" value="SNF-like"/>
    <property type="match status" value="1"/>
</dbReference>
<gene>
    <name evidence="6" type="ORF">FGIG_10562</name>
</gene>
<evidence type="ECO:0000313" key="6">
    <source>
        <dbReference type="EMBL" id="TPP62994.1"/>
    </source>
</evidence>